<organism evidence="15 20">
    <name type="scientific">Plasmodium berghei</name>
    <dbReference type="NCBI Taxonomy" id="5821"/>
    <lineage>
        <taxon>Eukaryota</taxon>
        <taxon>Sar</taxon>
        <taxon>Alveolata</taxon>
        <taxon>Apicomplexa</taxon>
        <taxon>Aconoidasida</taxon>
        <taxon>Haemosporida</taxon>
        <taxon>Plasmodiidae</taxon>
        <taxon>Plasmodium</taxon>
        <taxon>Plasmodium (Vinckeia)</taxon>
    </lineage>
</organism>
<dbReference type="PROSITE" id="PS00518">
    <property type="entry name" value="ZF_RING_1"/>
    <property type="match status" value="1"/>
</dbReference>
<feature type="compositionally biased region" description="Polar residues" evidence="12">
    <location>
        <begin position="44"/>
        <end position="58"/>
    </location>
</feature>
<feature type="domain" description="RING-type" evidence="14">
    <location>
        <begin position="314"/>
        <end position="352"/>
    </location>
</feature>
<evidence type="ECO:0000256" key="13">
    <source>
        <dbReference type="SAM" id="Phobius"/>
    </source>
</evidence>
<dbReference type="InterPro" id="IPR001841">
    <property type="entry name" value="Znf_RING"/>
</dbReference>
<evidence type="ECO:0000313" key="24">
    <source>
        <dbReference type="Proteomes" id="UP000516480"/>
    </source>
</evidence>
<proteinExistence type="predicted"/>
<protein>
    <recommendedName>
        <fullName evidence="4">RING-type E3 ubiquitin transferase</fullName>
        <ecNumber evidence="4">2.3.2.27</ecNumber>
    </recommendedName>
</protein>
<comment type="pathway">
    <text evidence="3">Protein modification; protein ubiquitination.</text>
</comment>
<dbReference type="OrthoDB" id="10254945at2759"/>
<dbReference type="AlphaFoldDB" id="A0A0Y9XVJ9"/>
<dbReference type="GO" id="GO:0008270">
    <property type="term" value="F:zinc ion binding"/>
    <property type="evidence" value="ECO:0007669"/>
    <property type="project" value="UniProtKB-KW"/>
</dbReference>
<keyword evidence="13" id="KW-0812">Transmembrane</keyword>
<dbReference type="PANTHER" id="PTHR12313">
    <property type="entry name" value="E3 UBIQUITIN-PROTEIN LIGASE RNF5-RELATED"/>
    <property type="match status" value="1"/>
</dbReference>
<dbReference type="VEuPathDB" id="PlasmoDB:PBANKA_1126000"/>
<evidence type="ECO:0000256" key="12">
    <source>
        <dbReference type="SAM" id="MobiDB-lite"/>
    </source>
</evidence>
<evidence type="ECO:0000256" key="3">
    <source>
        <dbReference type="ARBA" id="ARBA00004906"/>
    </source>
</evidence>
<dbReference type="EMBL" id="LT614637">
    <property type="protein sequence ID" value="SCN26850.1"/>
    <property type="molecule type" value="Genomic_DNA"/>
</dbReference>
<dbReference type="Proteomes" id="UP000219860">
    <property type="component" value="Chromosome 11"/>
</dbReference>
<name>A0A0Y9XVJ9_PLABE</name>
<feature type="transmembrane region" description="Helical" evidence="13">
    <location>
        <begin position="444"/>
        <end position="463"/>
    </location>
</feature>
<reference evidence="15 20" key="1">
    <citation type="submission" date="2016-02" db="EMBL/GenBank/DDBJ databases">
        <authorList>
            <consortium name="Pathogen Informatics"/>
        </authorList>
    </citation>
    <scope>NUCLEOTIDE SEQUENCE [LARGE SCALE GENOMIC DNA]</scope>
    <source>
        <strain evidence="15 20">K173</strain>
        <strain evidence="16 24">NK65 ny</strain>
        <strain evidence="17 23">NK65e</strain>
        <strain evidence="19 21">SP11 Antwerpcl1</strain>
        <strain evidence="18 22">SP11 RLL</strain>
    </source>
</reference>
<dbReference type="InterPro" id="IPR017907">
    <property type="entry name" value="Znf_RING_CS"/>
</dbReference>
<dbReference type="EMBL" id="LT608275">
    <property type="protein sequence ID" value="SCO61235.1"/>
    <property type="molecule type" value="Genomic_DNA"/>
</dbReference>
<dbReference type="EMBL" id="LT608259">
    <property type="protein sequence ID" value="SCO63270.1"/>
    <property type="molecule type" value="Genomic_DNA"/>
</dbReference>
<evidence type="ECO:0000313" key="19">
    <source>
        <dbReference type="EMBL" id="SCO63270.1"/>
    </source>
</evidence>
<evidence type="ECO:0000256" key="5">
    <source>
        <dbReference type="ARBA" id="ARBA00022679"/>
    </source>
</evidence>
<comment type="catalytic activity">
    <reaction evidence="1">
        <text>S-ubiquitinyl-[E2 ubiquitin-conjugating enzyme]-L-cysteine + [acceptor protein]-L-lysine = [E2 ubiquitin-conjugating enzyme]-L-cysteine + N(6)-ubiquitinyl-[acceptor protein]-L-lysine.</text>
        <dbReference type="EC" id="2.3.2.27"/>
    </reaction>
</comment>
<dbReference type="Proteomes" id="UP000219974">
    <property type="component" value="Chromosome 11"/>
</dbReference>
<evidence type="ECO:0000256" key="1">
    <source>
        <dbReference type="ARBA" id="ARBA00000900"/>
    </source>
</evidence>
<feature type="region of interest" description="Disordered" evidence="12">
    <location>
        <begin position="44"/>
        <end position="72"/>
    </location>
</feature>
<evidence type="ECO:0000256" key="9">
    <source>
        <dbReference type="ARBA" id="ARBA00022833"/>
    </source>
</evidence>
<evidence type="ECO:0000313" key="23">
    <source>
        <dbReference type="Proteomes" id="UP000220214"/>
    </source>
</evidence>
<evidence type="ECO:0000259" key="14">
    <source>
        <dbReference type="PROSITE" id="PS50089"/>
    </source>
</evidence>
<dbReference type="EMBL" id="LT608147">
    <property type="protein sequence ID" value="SCM23944.1"/>
    <property type="molecule type" value="Genomic_DNA"/>
</dbReference>
<feature type="compositionally biased region" description="Polar residues" evidence="12">
    <location>
        <begin position="267"/>
        <end position="289"/>
    </location>
</feature>
<dbReference type="EMBL" id="LT160031">
    <property type="protein sequence ID" value="CXI65316.1"/>
    <property type="molecule type" value="Genomic_DNA"/>
</dbReference>
<evidence type="ECO:0000313" key="22">
    <source>
        <dbReference type="Proteomes" id="UP000219974"/>
    </source>
</evidence>
<dbReference type="PROSITE" id="PS50089">
    <property type="entry name" value="ZF_RING_2"/>
    <property type="match status" value="1"/>
</dbReference>
<evidence type="ECO:0000313" key="21">
    <source>
        <dbReference type="Proteomes" id="UP000219860"/>
    </source>
</evidence>
<evidence type="ECO:0000313" key="20">
    <source>
        <dbReference type="Proteomes" id="UP000069549"/>
    </source>
</evidence>
<evidence type="ECO:0000256" key="8">
    <source>
        <dbReference type="ARBA" id="ARBA00022786"/>
    </source>
</evidence>
<keyword evidence="10 13" id="KW-0472">Membrane</keyword>
<comment type="subcellular location">
    <subcellularLocation>
        <location evidence="2">Endomembrane system</location>
    </subcellularLocation>
</comment>
<evidence type="ECO:0000313" key="16">
    <source>
        <dbReference type="EMBL" id="SCM23944.1"/>
    </source>
</evidence>
<evidence type="ECO:0000313" key="15">
    <source>
        <dbReference type="EMBL" id="CXI65316.1"/>
    </source>
</evidence>
<keyword evidence="9" id="KW-0862">Zinc</keyword>
<dbReference type="Gene3D" id="3.30.40.10">
    <property type="entry name" value="Zinc/RING finger domain, C3HC4 (zinc finger)"/>
    <property type="match status" value="1"/>
</dbReference>
<dbReference type="Proteomes" id="UP000220214">
    <property type="component" value="Chromosome 11"/>
</dbReference>
<keyword evidence="7 11" id="KW-0863">Zinc-finger</keyword>
<evidence type="ECO:0000256" key="11">
    <source>
        <dbReference type="PROSITE-ProRule" id="PRU00175"/>
    </source>
</evidence>
<dbReference type="Proteomes" id="UP000516480">
    <property type="component" value="Chromosome 11"/>
</dbReference>
<dbReference type="Proteomes" id="UP000069549">
    <property type="component" value="Chromosome 11"/>
</dbReference>
<dbReference type="InterPro" id="IPR018957">
    <property type="entry name" value="Znf_C3HC4_RING-type"/>
</dbReference>
<evidence type="ECO:0000256" key="7">
    <source>
        <dbReference type="ARBA" id="ARBA00022771"/>
    </source>
</evidence>
<keyword evidence="8" id="KW-0833">Ubl conjugation pathway</keyword>
<feature type="compositionally biased region" description="Basic and acidic residues" evidence="12">
    <location>
        <begin position="369"/>
        <end position="390"/>
    </location>
</feature>
<accession>A0A0Y9XVJ9</accession>
<dbReference type="InterPro" id="IPR045103">
    <property type="entry name" value="RNF5/RNF185-like"/>
</dbReference>
<dbReference type="OMA" id="IICKDEA"/>
<evidence type="ECO:0000313" key="17">
    <source>
        <dbReference type="EMBL" id="SCN26850.1"/>
    </source>
</evidence>
<evidence type="ECO:0000313" key="18">
    <source>
        <dbReference type="EMBL" id="SCO61235.1"/>
    </source>
</evidence>
<keyword evidence="6" id="KW-0479">Metal-binding</keyword>
<evidence type="ECO:0000256" key="2">
    <source>
        <dbReference type="ARBA" id="ARBA00004308"/>
    </source>
</evidence>
<keyword evidence="5" id="KW-0808">Transferase</keyword>
<feature type="region of interest" description="Disordered" evidence="12">
    <location>
        <begin position="245"/>
        <end position="306"/>
    </location>
</feature>
<feature type="compositionally biased region" description="Basic and acidic residues" evidence="12">
    <location>
        <begin position="245"/>
        <end position="266"/>
    </location>
</feature>
<dbReference type="GO" id="GO:0006511">
    <property type="term" value="P:ubiquitin-dependent protein catabolic process"/>
    <property type="evidence" value="ECO:0007669"/>
    <property type="project" value="InterPro"/>
</dbReference>
<evidence type="ECO:0000256" key="4">
    <source>
        <dbReference type="ARBA" id="ARBA00012483"/>
    </source>
</evidence>
<dbReference type="EC" id="2.3.2.27" evidence="4"/>
<evidence type="ECO:0000256" key="10">
    <source>
        <dbReference type="ARBA" id="ARBA00023136"/>
    </source>
</evidence>
<feature type="region of interest" description="Disordered" evidence="12">
    <location>
        <begin position="368"/>
        <end position="390"/>
    </location>
</feature>
<keyword evidence="13" id="KW-1133">Transmembrane helix</keyword>
<dbReference type="Pfam" id="PF00097">
    <property type="entry name" value="zf-C3HC4"/>
    <property type="match status" value="1"/>
</dbReference>
<dbReference type="InterPro" id="IPR013083">
    <property type="entry name" value="Znf_RING/FYVE/PHD"/>
</dbReference>
<dbReference type="GO" id="GO:0061630">
    <property type="term" value="F:ubiquitin protein ligase activity"/>
    <property type="evidence" value="ECO:0007669"/>
    <property type="project" value="UniProtKB-EC"/>
</dbReference>
<dbReference type="SMART" id="SM00184">
    <property type="entry name" value="RING"/>
    <property type="match status" value="1"/>
</dbReference>
<dbReference type="GO" id="GO:0016567">
    <property type="term" value="P:protein ubiquitination"/>
    <property type="evidence" value="ECO:0007669"/>
    <property type="project" value="UniProtKB-UniPathway"/>
</dbReference>
<gene>
    <name evidence="15" type="primary">RNF5</name>
    <name evidence="15" type="ORF">PBK173_000291700</name>
    <name evidence="17" type="ORF">PBNK65E_000283900</name>
    <name evidence="16" type="ORF">PBNK65NY_000283300</name>
    <name evidence="19" type="ORF">PBSP11A_000283200</name>
    <name evidence="18" type="ORF">PBSP11RLL_000283600</name>
</gene>
<sequence>MNETSKEYDSLYDGMYDYGVNDELINIVNNDNLVNLNTQNKSVYPSLNQNKDSSNDQIKISPKNEKQDEPNLFTDGLSSHTLNGIDIYKNNKTVENIEKEELDIICKDEASADKGSLLISKDSINCNPCNSDYTNKIIENDNNNNSSSELNKIIDNSNEKNSINNSAHINDDSNIIKNNHDKIKNIYEKEINNDIKSIEETKDDKLNGLYQSSKELGSSPHELGFIIVENKCEQIKKNEGLLSKESKSGCDTEKKNKNAYEQEQIDKNSINSNKQNECNTNDNKNSSCQNNEKKETTNNNSSQENDCNRSTFECNICFDDVRDPVVTRCGHLFCWFCLSAWIKKNIDCPVCKAEVTKENVIPLYGRGKNSSDHKYSNNEEPRPTPKIKENVRRNNNYSNNLGLRASFGVWANPFSFGMSYTNMSDQSHFYDNIRPQMDAFHFEAASSCFFFLGFFLSLYILFYSS</sequence>
<evidence type="ECO:0000256" key="6">
    <source>
        <dbReference type="ARBA" id="ARBA00022723"/>
    </source>
</evidence>
<dbReference type="SUPFAM" id="SSF57850">
    <property type="entry name" value="RING/U-box"/>
    <property type="match status" value="1"/>
</dbReference>
<dbReference type="UniPathway" id="UPA00143"/>
<dbReference type="GO" id="GO:0005783">
    <property type="term" value="C:endoplasmic reticulum"/>
    <property type="evidence" value="ECO:0007669"/>
    <property type="project" value="InterPro"/>
</dbReference>